<feature type="signal peptide" evidence="1">
    <location>
        <begin position="1"/>
        <end position="20"/>
    </location>
</feature>
<keyword evidence="3" id="KW-1185">Reference proteome</keyword>
<evidence type="ECO:0000313" key="2">
    <source>
        <dbReference type="EMBL" id="KAK0411768.1"/>
    </source>
</evidence>
<dbReference type="Proteomes" id="UP001175271">
    <property type="component" value="Unassembled WGS sequence"/>
</dbReference>
<reference evidence="2" key="1">
    <citation type="submission" date="2023-06" db="EMBL/GenBank/DDBJ databases">
        <title>Genomic analysis of the entomopathogenic nematode Steinernema hermaphroditum.</title>
        <authorList>
            <person name="Schwarz E.M."/>
            <person name="Heppert J.K."/>
            <person name="Baniya A."/>
            <person name="Schwartz H.T."/>
            <person name="Tan C.-H."/>
            <person name="Antoshechkin I."/>
            <person name="Sternberg P.W."/>
            <person name="Goodrich-Blair H."/>
            <person name="Dillman A.R."/>
        </authorList>
    </citation>
    <scope>NUCLEOTIDE SEQUENCE</scope>
    <source>
        <strain evidence="2">PS9179</strain>
        <tissue evidence="2">Whole animal</tissue>
    </source>
</reference>
<evidence type="ECO:0000313" key="3">
    <source>
        <dbReference type="Proteomes" id="UP001175271"/>
    </source>
</evidence>
<gene>
    <name evidence="2" type="ORF">QR680_005831</name>
</gene>
<proteinExistence type="predicted"/>
<sequence length="67" mass="7505">MANQLLFCLLFVALLSVTIAQWPYYGGMHGMYGGYGGYGMHGYGMHHPYGMYGGYRPYGMMGMYGKK</sequence>
<protein>
    <submittedName>
        <fullName evidence="2">Uncharacterized protein</fullName>
    </submittedName>
</protein>
<comment type="caution">
    <text evidence="2">The sequence shown here is derived from an EMBL/GenBank/DDBJ whole genome shotgun (WGS) entry which is preliminary data.</text>
</comment>
<keyword evidence="1" id="KW-0732">Signal</keyword>
<accession>A0AA39LW41</accession>
<evidence type="ECO:0000256" key="1">
    <source>
        <dbReference type="SAM" id="SignalP"/>
    </source>
</evidence>
<dbReference type="AlphaFoldDB" id="A0AA39LW41"/>
<dbReference type="EMBL" id="JAUCMV010000003">
    <property type="protein sequence ID" value="KAK0411768.1"/>
    <property type="molecule type" value="Genomic_DNA"/>
</dbReference>
<name>A0AA39LW41_9BILA</name>
<feature type="chain" id="PRO_5041425285" evidence="1">
    <location>
        <begin position="21"/>
        <end position="67"/>
    </location>
</feature>
<organism evidence="2 3">
    <name type="scientific">Steinernema hermaphroditum</name>
    <dbReference type="NCBI Taxonomy" id="289476"/>
    <lineage>
        <taxon>Eukaryota</taxon>
        <taxon>Metazoa</taxon>
        <taxon>Ecdysozoa</taxon>
        <taxon>Nematoda</taxon>
        <taxon>Chromadorea</taxon>
        <taxon>Rhabditida</taxon>
        <taxon>Tylenchina</taxon>
        <taxon>Panagrolaimomorpha</taxon>
        <taxon>Strongyloidoidea</taxon>
        <taxon>Steinernematidae</taxon>
        <taxon>Steinernema</taxon>
    </lineage>
</organism>